<feature type="region of interest" description="Disordered" evidence="1">
    <location>
        <begin position="1"/>
        <end position="27"/>
    </location>
</feature>
<dbReference type="Proteomes" id="UP000195913">
    <property type="component" value="Unassembled WGS sequence"/>
</dbReference>
<dbReference type="RefSeq" id="WP_086997590.1">
    <property type="nucleotide sequence ID" value="NZ_FUHW01000026.1"/>
</dbReference>
<gene>
    <name evidence="2" type="ORF">FM101_07285</name>
</gene>
<evidence type="ECO:0000313" key="3">
    <source>
        <dbReference type="Proteomes" id="UP000195913"/>
    </source>
</evidence>
<protein>
    <recommendedName>
        <fullName evidence="4">Histone acetyltransferase</fullName>
    </recommendedName>
</protein>
<dbReference type="EMBL" id="FUHW01000026">
    <property type="protein sequence ID" value="SJM62352.1"/>
    <property type="molecule type" value="Genomic_DNA"/>
</dbReference>
<evidence type="ECO:0000313" key="2">
    <source>
        <dbReference type="EMBL" id="SJM62352.1"/>
    </source>
</evidence>
<accession>A0A1R4G2Z5</accession>
<name>A0A1R4G2Z5_9MICC</name>
<evidence type="ECO:0008006" key="4">
    <source>
        <dbReference type="Google" id="ProtNLM"/>
    </source>
</evidence>
<keyword evidence="3" id="KW-1185">Reference proteome</keyword>
<dbReference type="AlphaFoldDB" id="A0A1R4G2Z5"/>
<reference evidence="2 3" key="1">
    <citation type="submission" date="2017-02" db="EMBL/GenBank/DDBJ databases">
        <authorList>
            <person name="Peterson S.W."/>
        </authorList>
    </citation>
    <scope>NUCLEOTIDE SEQUENCE [LARGE SCALE GENOMIC DNA]</scope>
    <source>
        <strain evidence="2 3">B Ar 00.02</strain>
    </source>
</reference>
<sequence length="219" mass="23168">MSDAQTSAAGSGGRRHHRPTPFAPADFEPFASGIDPARISEAGQLAAEALVHHGRANSDPAVTARLIKLADQEGLEVLAELWAKSPARSLPGALWRLYALGTATRRDPQRYAAYFAAGQQTADVSRVVAGVAEPPGADEVSAMTDSILTGAFDGDFDVALERTAAFCRIISLGQAEHADASETSSADRATRLTRNADLLVKTAEDLEAAARSWRRGELT</sequence>
<evidence type="ECO:0000256" key="1">
    <source>
        <dbReference type="SAM" id="MobiDB-lite"/>
    </source>
</evidence>
<proteinExistence type="predicted"/>
<organism evidence="2 3">
    <name type="scientific">Arthrobacter rhombi</name>
    <dbReference type="NCBI Taxonomy" id="71253"/>
    <lineage>
        <taxon>Bacteria</taxon>
        <taxon>Bacillati</taxon>
        <taxon>Actinomycetota</taxon>
        <taxon>Actinomycetes</taxon>
        <taxon>Micrococcales</taxon>
        <taxon>Micrococcaceae</taxon>
        <taxon>Arthrobacter</taxon>
    </lineage>
</organism>